<dbReference type="InterPro" id="IPR001647">
    <property type="entry name" value="HTH_TetR"/>
</dbReference>
<dbReference type="SUPFAM" id="SSF46689">
    <property type="entry name" value="Homeodomain-like"/>
    <property type="match status" value="1"/>
</dbReference>
<gene>
    <name evidence="7" type="ORF">MMOR_09710</name>
</gene>
<dbReference type="InterPro" id="IPR050109">
    <property type="entry name" value="HTH-type_TetR-like_transc_reg"/>
</dbReference>
<dbReference type="EMBL" id="AP022560">
    <property type="protein sequence ID" value="BBX00035.1"/>
    <property type="molecule type" value="Genomic_DNA"/>
</dbReference>
<dbReference type="PANTHER" id="PTHR30055">
    <property type="entry name" value="HTH-TYPE TRANSCRIPTIONAL REGULATOR RUTR"/>
    <property type="match status" value="1"/>
</dbReference>
<protein>
    <submittedName>
        <fullName evidence="7">TetR family transcriptional regulator</fullName>
    </submittedName>
</protein>
<evidence type="ECO:0000313" key="7">
    <source>
        <dbReference type="EMBL" id="BBX00035.1"/>
    </source>
</evidence>
<evidence type="ECO:0000256" key="4">
    <source>
        <dbReference type="ARBA" id="ARBA00023163"/>
    </source>
</evidence>
<feature type="DNA-binding region" description="H-T-H motif" evidence="5">
    <location>
        <begin position="12"/>
        <end position="31"/>
    </location>
</feature>
<evidence type="ECO:0000256" key="2">
    <source>
        <dbReference type="ARBA" id="ARBA00023015"/>
    </source>
</evidence>
<proteinExistence type="predicted"/>
<sequence>MLFAERGYRGTSTLDLAEAAGVAEATLFRHFGTKARLFEQAVIVPLHRTVAGVANRRSGQPRGVATEVAAFGLFDELLEVLFEDAGLLTAALAALTFEGESAEFGGLAQAFTPLLEYLQEVVSQRGRERGFAIDPAIASRLLVAIPLGFALGDRLLFAPGERPAREELASALARFTAWGVAGHPPEGPTPR</sequence>
<evidence type="ECO:0000256" key="5">
    <source>
        <dbReference type="PROSITE-ProRule" id="PRU00335"/>
    </source>
</evidence>
<evidence type="ECO:0000256" key="3">
    <source>
        <dbReference type="ARBA" id="ARBA00023125"/>
    </source>
</evidence>
<dbReference type="Gene3D" id="1.10.357.10">
    <property type="entry name" value="Tetracycline Repressor, domain 2"/>
    <property type="match status" value="1"/>
</dbReference>
<accession>A0AAD1H8B5</accession>
<feature type="domain" description="HTH tetR-type" evidence="6">
    <location>
        <begin position="1"/>
        <end position="49"/>
    </location>
</feature>
<dbReference type="InterPro" id="IPR023772">
    <property type="entry name" value="DNA-bd_HTH_TetR-type_CS"/>
</dbReference>
<evidence type="ECO:0000313" key="8">
    <source>
        <dbReference type="Proteomes" id="UP000466681"/>
    </source>
</evidence>
<keyword evidence="2" id="KW-0805">Transcription regulation</keyword>
<dbReference type="GO" id="GO:0000976">
    <property type="term" value="F:transcription cis-regulatory region binding"/>
    <property type="evidence" value="ECO:0007669"/>
    <property type="project" value="TreeGrafter"/>
</dbReference>
<dbReference type="PROSITE" id="PS50977">
    <property type="entry name" value="HTH_TETR_2"/>
    <property type="match status" value="1"/>
</dbReference>
<keyword evidence="3 5" id="KW-0238">DNA-binding</keyword>
<keyword evidence="8" id="KW-1185">Reference proteome</keyword>
<keyword evidence="1" id="KW-0678">Repressor</keyword>
<keyword evidence="4" id="KW-0804">Transcription</keyword>
<dbReference type="PANTHER" id="PTHR30055:SF175">
    <property type="entry name" value="HTH-TYPE TRANSCRIPTIONAL REPRESSOR KSTR2"/>
    <property type="match status" value="1"/>
</dbReference>
<dbReference type="Pfam" id="PF00440">
    <property type="entry name" value="TetR_N"/>
    <property type="match status" value="1"/>
</dbReference>
<evidence type="ECO:0000256" key="1">
    <source>
        <dbReference type="ARBA" id="ARBA00022491"/>
    </source>
</evidence>
<dbReference type="Proteomes" id="UP000466681">
    <property type="component" value="Chromosome"/>
</dbReference>
<dbReference type="PROSITE" id="PS01081">
    <property type="entry name" value="HTH_TETR_1"/>
    <property type="match status" value="1"/>
</dbReference>
<dbReference type="AlphaFoldDB" id="A0AAD1H8B5"/>
<dbReference type="KEGG" id="mmor:MMOR_09710"/>
<dbReference type="GO" id="GO:0003700">
    <property type="term" value="F:DNA-binding transcription factor activity"/>
    <property type="evidence" value="ECO:0007669"/>
    <property type="project" value="TreeGrafter"/>
</dbReference>
<organism evidence="7 8">
    <name type="scientific">Mycolicibacterium moriokaense</name>
    <dbReference type="NCBI Taxonomy" id="39691"/>
    <lineage>
        <taxon>Bacteria</taxon>
        <taxon>Bacillati</taxon>
        <taxon>Actinomycetota</taxon>
        <taxon>Actinomycetes</taxon>
        <taxon>Mycobacteriales</taxon>
        <taxon>Mycobacteriaceae</taxon>
        <taxon>Mycolicibacterium</taxon>
    </lineage>
</organism>
<evidence type="ECO:0000259" key="6">
    <source>
        <dbReference type="PROSITE" id="PS50977"/>
    </source>
</evidence>
<name>A0AAD1H8B5_9MYCO</name>
<reference evidence="7 8" key="1">
    <citation type="journal article" date="2019" name="Emerg. Microbes Infect.">
        <title>Comprehensive subspecies identification of 175 nontuberculous mycobacteria species based on 7547 genomic profiles.</title>
        <authorList>
            <person name="Matsumoto Y."/>
            <person name="Kinjo T."/>
            <person name="Motooka D."/>
            <person name="Nabeya D."/>
            <person name="Jung N."/>
            <person name="Uechi K."/>
            <person name="Horii T."/>
            <person name="Iida T."/>
            <person name="Fujita J."/>
            <person name="Nakamura S."/>
        </authorList>
    </citation>
    <scope>NUCLEOTIDE SEQUENCE [LARGE SCALE GENOMIC DNA]</scope>
    <source>
        <strain evidence="7 8">JCM 6375</strain>
    </source>
</reference>
<dbReference type="InterPro" id="IPR009057">
    <property type="entry name" value="Homeodomain-like_sf"/>
</dbReference>